<sequence length="625" mass="71577">MKLFHSQHNPLFLRFGGLPITKGPRPFRFEAAWIDHKDYSTLVDRAWNSSNHNIVTALNTVKHDSINFNHEVFGNIFRRKRHIESILKGVQSYLERVDSLSQVLLEKELQREYNHTLFQEEMLWFQKSREQWVKLGDKNSSFFHAQTIIRRKRNRIHKLQLPNGAWSSDSSILQQEAQNYFKNLFSSSQHSTSSSFNIGTHPTIDEDRRISLSKLVTKEEVTAALNSMKPYKAPGTDGFQCIFFKQYWHIVGDDVFDLVKTTFHIDYFDPTISNTLISLIPKIDPPTTYRDFRLISLCNIVYKNITKVLVHHLRPILDAIIGPYHSSFFPGRGTSDNAILIMHCVTTSNFSLLWNGNKLPSFKLTHGLRQEDPLSPYLFIFCMEKLSISINSDVHQGAWDPIRISNTGPHLSHILFADDVLLFTEAKNSQIRFITNLFDRFSLASGLKINLSKSRAFNSSGRLALASSVLSSTPAYYMQIAWLAQRMCDSIDQTTRKFLWKDSNNKGIHLVGWNKIACPKNLGGLGIRPARESNNSLLGKLVWDMVQSSNKLWVNLLSNKYVVGPAILHSNSHSTASHTWSSIIHAKNVLKDDFSWRAGLGSSSFGFSHWSPLLYPKFCPLFYHI</sequence>
<dbReference type="SUPFAM" id="SSF56672">
    <property type="entry name" value="DNA/RNA polymerases"/>
    <property type="match status" value="1"/>
</dbReference>
<dbReference type="InterPro" id="IPR000477">
    <property type="entry name" value="RT_dom"/>
</dbReference>
<dbReference type="PANTHER" id="PTHR46890">
    <property type="entry name" value="NON-LTR RETROLELEMENT REVERSE TRANSCRIPTASE-LIKE PROTEIN-RELATED"/>
    <property type="match status" value="1"/>
</dbReference>
<evidence type="ECO:0000313" key="3">
    <source>
        <dbReference type="Proteomes" id="UP000242715"/>
    </source>
</evidence>
<evidence type="ECO:0000313" key="2">
    <source>
        <dbReference type="EMBL" id="GAU45928.1"/>
    </source>
</evidence>
<dbReference type="OrthoDB" id="786357at2759"/>
<dbReference type="PANTHER" id="PTHR46890:SF48">
    <property type="entry name" value="RNA-DIRECTED DNA POLYMERASE"/>
    <property type="match status" value="1"/>
</dbReference>
<keyword evidence="3" id="KW-1185">Reference proteome</keyword>
<dbReference type="CDD" id="cd01650">
    <property type="entry name" value="RT_nLTR_like"/>
    <property type="match status" value="1"/>
</dbReference>
<evidence type="ECO:0000259" key="1">
    <source>
        <dbReference type="Pfam" id="PF00078"/>
    </source>
</evidence>
<dbReference type="EMBL" id="DF974162">
    <property type="protein sequence ID" value="GAU45928.1"/>
    <property type="molecule type" value="Genomic_DNA"/>
</dbReference>
<dbReference type="Proteomes" id="UP000242715">
    <property type="component" value="Unassembled WGS sequence"/>
</dbReference>
<name>A0A2Z6NNJ2_TRISU</name>
<dbReference type="Pfam" id="PF00078">
    <property type="entry name" value="RVT_1"/>
    <property type="match status" value="1"/>
</dbReference>
<dbReference type="InterPro" id="IPR052343">
    <property type="entry name" value="Retrotransposon-Effector_Assoc"/>
</dbReference>
<reference evidence="3" key="1">
    <citation type="journal article" date="2017" name="Front. Plant Sci.">
        <title>Climate Clever Clovers: New Paradigm to Reduce the Environmental Footprint of Ruminants by Breeding Low Methanogenic Forages Utilizing Haplotype Variation.</title>
        <authorList>
            <person name="Kaur P."/>
            <person name="Appels R."/>
            <person name="Bayer P.E."/>
            <person name="Keeble-Gagnere G."/>
            <person name="Wang J."/>
            <person name="Hirakawa H."/>
            <person name="Shirasawa K."/>
            <person name="Vercoe P."/>
            <person name="Stefanova K."/>
            <person name="Durmic Z."/>
            <person name="Nichols P."/>
            <person name="Revell C."/>
            <person name="Isobe S.N."/>
            <person name="Edwards D."/>
            <person name="Erskine W."/>
        </authorList>
    </citation>
    <scope>NUCLEOTIDE SEQUENCE [LARGE SCALE GENOMIC DNA]</scope>
    <source>
        <strain evidence="3">cv. Daliak</strain>
    </source>
</reference>
<accession>A0A2Z6NNJ2</accession>
<proteinExistence type="predicted"/>
<feature type="domain" description="Reverse transcriptase" evidence="1">
    <location>
        <begin position="354"/>
        <end position="458"/>
    </location>
</feature>
<gene>
    <name evidence="2" type="ORF">TSUD_100050</name>
</gene>
<organism evidence="2 3">
    <name type="scientific">Trifolium subterraneum</name>
    <name type="common">Subterranean clover</name>
    <dbReference type="NCBI Taxonomy" id="3900"/>
    <lineage>
        <taxon>Eukaryota</taxon>
        <taxon>Viridiplantae</taxon>
        <taxon>Streptophyta</taxon>
        <taxon>Embryophyta</taxon>
        <taxon>Tracheophyta</taxon>
        <taxon>Spermatophyta</taxon>
        <taxon>Magnoliopsida</taxon>
        <taxon>eudicotyledons</taxon>
        <taxon>Gunneridae</taxon>
        <taxon>Pentapetalae</taxon>
        <taxon>rosids</taxon>
        <taxon>fabids</taxon>
        <taxon>Fabales</taxon>
        <taxon>Fabaceae</taxon>
        <taxon>Papilionoideae</taxon>
        <taxon>50 kb inversion clade</taxon>
        <taxon>NPAAA clade</taxon>
        <taxon>Hologalegina</taxon>
        <taxon>IRL clade</taxon>
        <taxon>Trifolieae</taxon>
        <taxon>Trifolium</taxon>
    </lineage>
</organism>
<dbReference type="InterPro" id="IPR043502">
    <property type="entry name" value="DNA/RNA_pol_sf"/>
</dbReference>
<protein>
    <recommendedName>
        <fullName evidence="1">Reverse transcriptase domain-containing protein</fullName>
    </recommendedName>
</protein>
<dbReference type="AlphaFoldDB" id="A0A2Z6NNJ2"/>